<name>G6AXI2_9BACT</name>
<evidence type="ECO:0008006" key="4">
    <source>
        <dbReference type="Google" id="ProtNLM"/>
    </source>
</evidence>
<evidence type="ECO:0000256" key="1">
    <source>
        <dbReference type="SAM" id="SignalP"/>
    </source>
</evidence>
<dbReference type="Proteomes" id="UP000004407">
    <property type="component" value="Unassembled WGS sequence"/>
</dbReference>
<organism evidence="2 3">
    <name type="scientific">Leyella stercorea DSM 18206</name>
    <dbReference type="NCBI Taxonomy" id="1002367"/>
    <lineage>
        <taxon>Bacteria</taxon>
        <taxon>Pseudomonadati</taxon>
        <taxon>Bacteroidota</taxon>
        <taxon>Bacteroidia</taxon>
        <taxon>Bacteroidales</taxon>
        <taxon>Prevotellaceae</taxon>
        <taxon>Leyella</taxon>
    </lineage>
</organism>
<dbReference type="EMBL" id="AFZZ01000114">
    <property type="protein sequence ID" value="EHJ40506.1"/>
    <property type="molecule type" value="Genomic_DNA"/>
</dbReference>
<dbReference type="Pfam" id="PF14391">
    <property type="entry name" value="DUF4421"/>
    <property type="match status" value="1"/>
</dbReference>
<evidence type="ECO:0000313" key="2">
    <source>
        <dbReference type="EMBL" id="EHJ40506.1"/>
    </source>
</evidence>
<dbReference type="GeneID" id="78337022"/>
<sequence>MRLYAVILCLAIHASIQTSAQTPADSCGMVASTDSAATYVVDDTLATDSITTPSPQKKTPFFKKVGNAFVRLFEWFSDVDTTYIEPQKYNYAAMIQNTNTYERYRITSSQGNDFTFAPEPKIKFGPYFGWRWLFLGYTVDFNELGKKSRSTEFDLSLYTGMFGIDLFYRKTGSNYKISYASFDSNNSINTRPLKNIDFDGINVGIKGFNLYYIFNHRRFSYPAAFSQSTIQRRSSGSWLCGLGYTKHSLKIDWDKLYTTVANRLGEDVAERYMDSNLKMKEIKYTDLSVSCGYAYNWAFAHNWLAAASLSMALGYKNATGNENSDVLSFRDFSMDNFNIDGVGRFGIVWNNMRWFAGMSAIVHSYNYKKPRFSTNSMFGSLNIYFGFNFNRKK</sequence>
<comment type="caution">
    <text evidence="2">The sequence shown here is derived from an EMBL/GenBank/DDBJ whole genome shotgun (WGS) entry which is preliminary data.</text>
</comment>
<feature type="signal peptide" evidence="1">
    <location>
        <begin position="1"/>
        <end position="20"/>
    </location>
</feature>
<protein>
    <recommendedName>
        <fullName evidence="4">DUF4421 domain-containing protein</fullName>
    </recommendedName>
</protein>
<dbReference type="InterPro" id="IPR025535">
    <property type="entry name" value="DUF4421"/>
</dbReference>
<dbReference type="eggNOG" id="COG5571">
    <property type="taxonomic scope" value="Bacteria"/>
</dbReference>
<accession>G6AXI2</accession>
<feature type="chain" id="PRO_5003485591" description="DUF4421 domain-containing protein" evidence="1">
    <location>
        <begin position="21"/>
        <end position="393"/>
    </location>
</feature>
<keyword evidence="1" id="KW-0732">Signal</keyword>
<evidence type="ECO:0000313" key="3">
    <source>
        <dbReference type="Proteomes" id="UP000004407"/>
    </source>
</evidence>
<proteinExistence type="predicted"/>
<gene>
    <name evidence="2" type="ORF">HMPREF0673_01325</name>
</gene>
<dbReference type="PATRIC" id="fig|1002367.3.peg.1059"/>
<dbReference type="HOGENOM" id="CLU_054188_0_0_10"/>
<reference evidence="2 3" key="1">
    <citation type="submission" date="2011-08" db="EMBL/GenBank/DDBJ databases">
        <authorList>
            <person name="Weinstock G."/>
            <person name="Sodergren E."/>
            <person name="Clifton S."/>
            <person name="Fulton L."/>
            <person name="Fulton B."/>
            <person name="Courtney L."/>
            <person name="Fronick C."/>
            <person name="Harrison M."/>
            <person name="Strong C."/>
            <person name="Farmer C."/>
            <person name="Delahaunty K."/>
            <person name="Markovic C."/>
            <person name="Hall O."/>
            <person name="Minx P."/>
            <person name="Tomlinson C."/>
            <person name="Mitreva M."/>
            <person name="Hou S."/>
            <person name="Chen J."/>
            <person name="Wollam A."/>
            <person name="Pepin K.H."/>
            <person name="Johnson M."/>
            <person name="Bhonagiri V."/>
            <person name="Zhang X."/>
            <person name="Suruliraj S."/>
            <person name="Warren W."/>
            <person name="Chinwalla A."/>
            <person name="Mardis E.R."/>
            <person name="Wilson R.K."/>
        </authorList>
    </citation>
    <scope>NUCLEOTIDE SEQUENCE [LARGE SCALE GENOMIC DNA]</scope>
    <source>
        <strain evidence="2 3">DSM 18206</strain>
    </source>
</reference>
<dbReference type="RefSeq" id="WP_007899310.1">
    <property type="nucleotide sequence ID" value="NZ_JH379413.1"/>
</dbReference>
<dbReference type="AlphaFoldDB" id="G6AXI2"/>